<reference evidence="1 2" key="1">
    <citation type="journal article" date="2015" name="BMC Genomics">
        <title>Comparative genomics and metabolic profiling of the genus Lysobacter.</title>
        <authorList>
            <person name="de Bruijn I."/>
            <person name="Cheng X."/>
            <person name="de Jager V."/>
            <person name="Exposito R.G."/>
            <person name="Watrous J."/>
            <person name="Patel N."/>
            <person name="Postma J."/>
            <person name="Dorrestein P.C."/>
            <person name="Kobayashi D."/>
            <person name="Raaijmakers J.M."/>
        </authorList>
    </citation>
    <scope>NUCLEOTIDE SEQUENCE [LARGE SCALE GENOMIC DNA]</scope>
    <source>
        <strain evidence="1 2">76</strain>
    </source>
</reference>
<protein>
    <submittedName>
        <fullName evidence="1">Uncharacterized protein</fullName>
    </submittedName>
</protein>
<dbReference type="EMBL" id="CP011129">
    <property type="protein sequence ID" value="ALN83146.1"/>
    <property type="molecule type" value="Genomic_DNA"/>
</dbReference>
<dbReference type="Proteomes" id="UP000060787">
    <property type="component" value="Chromosome"/>
</dbReference>
<name>A0A0S2FHU8_LYSAN</name>
<dbReference type="PATRIC" id="fig|84531.8.peg.5050"/>
<organism evidence="1 2">
    <name type="scientific">Lysobacter antibioticus</name>
    <dbReference type="NCBI Taxonomy" id="84531"/>
    <lineage>
        <taxon>Bacteria</taxon>
        <taxon>Pseudomonadati</taxon>
        <taxon>Pseudomonadota</taxon>
        <taxon>Gammaproteobacteria</taxon>
        <taxon>Lysobacterales</taxon>
        <taxon>Lysobacteraceae</taxon>
        <taxon>Lysobacter</taxon>
    </lineage>
</organism>
<sequence length="47" mass="5161">MDYLRLILYEIWNLEMAAQDSTTALLAARSCLASGLALSSTADPMRI</sequence>
<evidence type="ECO:0000313" key="1">
    <source>
        <dbReference type="EMBL" id="ALN83146.1"/>
    </source>
</evidence>
<gene>
    <name evidence="1" type="ORF">LA76x_5044</name>
</gene>
<dbReference type="AlphaFoldDB" id="A0A0S2FHU8"/>
<evidence type="ECO:0000313" key="2">
    <source>
        <dbReference type="Proteomes" id="UP000060787"/>
    </source>
</evidence>
<accession>A0A0S2FHU8</accession>
<proteinExistence type="predicted"/>
<keyword evidence="2" id="KW-1185">Reference proteome</keyword>
<dbReference type="KEGG" id="lab:LA76x_5044"/>